<name>A0AAV6VAB1_9ARAC</name>
<dbReference type="EMBL" id="JAFNEN010000134">
    <property type="protein sequence ID" value="KAG8192890.1"/>
    <property type="molecule type" value="Genomic_DNA"/>
</dbReference>
<protein>
    <submittedName>
        <fullName evidence="1">Uncharacterized protein</fullName>
    </submittedName>
</protein>
<keyword evidence="2" id="KW-1185">Reference proteome</keyword>
<dbReference type="AlphaFoldDB" id="A0AAV6VAB1"/>
<reference evidence="1 2" key="1">
    <citation type="journal article" date="2022" name="Nat. Ecol. Evol.">
        <title>A masculinizing supergene underlies an exaggerated male reproductive morph in a spider.</title>
        <authorList>
            <person name="Hendrickx F."/>
            <person name="De Corte Z."/>
            <person name="Sonet G."/>
            <person name="Van Belleghem S.M."/>
            <person name="Kostlbacher S."/>
            <person name="Vangestel C."/>
        </authorList>
    </citation>
    <scope>NUCLEOTIDE SEQUENCE [LARGE SCALE GENOMIC DNA]</scope>
    <source>
        <strain evidence="1">W744_W776</strain>
    </source>
</reference>
<evidence type="ECO:0000313" key="1">
    <source>
        <dbReference type="EMBL" id="KAG8192890.1"/>
    </source>
</evidence>
<dbReference type="Proteomes" id="UP000827092">
    <property type="component" value="Unassembled WGS sequence"/>
</dbReference>
<accession>A0AAV6VAB1</accession>
<gene>
    <name evidence="1" type="ORF">JTE90_014666</name>
</gene>
<evidence type="ECO:0000313" key="2">
    <source>
        <dbReference type="Proteomes" id="UP000827092"/>
    </source>
</evidence>
<proteinExistence type="predicted"/>
<sequence>MAFRCITGPSRYPAINRYAPSDLSGRLRNRADPHLTPTLSPKDRPWVETPLLGPHPFRILFLEKKRIEKNAHFGSSCSHKGGGGVAKKPLLQQWRFRTSFSIVAMTLGIRTFYLSPASALLTIL</sequence>
<comment type="caution">
    <text evidence="1">The sequence shown here is derived from an EMBL/GenBank/DDBJ whole genome shotgun (WGS) entry which is preliminary data.</text>
</comment>
<organism evidence="1 2">
    <name type="scientific">Oedothorax gibbosus</name>
    <dbReference type="NCBI Taxonomy" id="931172"/>
    <lineage>
        <taxon>Eukaryota</taxon>
        <taxon>Metazoa</taxon>
        <taxon>Ecdysozoa</taxon>
        <taxon>Arthropoda</taxon>
        <taxon>Chelicerata</taxon>
        <taxon>Arachnida</taxon>
        <taxon>Araneae</taxon>
        <taxon>Araneomorphae</taxon>
        <taxon>Entelegynae</taxon>
        <taxon>Araneoidea</taxon>
        <taxon>Linyphiidae</taxon>
        <taxon>Erigoninae</taxon>
        <taxon>Oedothorax</taxon>
    </lineage>
</organism>